<dbReference type="Gene3D" id="3.40.50.300">
    <property type="entry name" value="P-loop containing nucleotide triphosphate hydrolases"/>
    <property type="match status" value="1"/>
</dbReference>
<dbReference type="AlphaFoldDB" id="A0A0M3QGD3"/>
<gene>
    <name evidence="1" type="ORF">DSOUD_3053</name>
</gene>
<sequence>MLAEFFRSLKERERQTTVDAAGRLAEADALLEKAFAEAAAEFDSGLKRLTATFDLASADRPCSGAALKKTADEIDGFLVFLGKKMQPALERELFQFAPKKKLVLSLVENVLRAQQEAVAALPAELIQPRHGLRLLPPRKIPLRALVTRVLPSVEDLSSHPLVRGYEETYAASAAALAALWRGVRFHLETAAAELEEGVSTSAVEPAEVEDLFPRLDGARMLTLAALDDARKKLFTLGAALRDFLRTIPSGMEEEWVLLHVAPAAELEWAGFLRSRFLRFGRSLKRLPTRLSRRLQKLLAQERRDWVQYVGGIRSRLVALKGRLAALLGWETPPEQTLLQFTDLPSPAEVLLRAEKLPLLFRRLYTLGPLKNREFLVAREDELTTFEGLYQRWAAGRACSVAVIGPEGSGKTSLVNSFESEFGFEAEVDRKIIARRLRGESDVLHLFAEWFRPGEPFGGLDEVVEFLHSRPGKILIIEQGHNIFLRTIGGRRGVEAFLYVLMATRRHLLWVVTFRKVAWQRLDYLLGMSRYFTHQVPTLFHSQETIRAAILLRQETSGLPLAFLPREGEPAADSAETKKSLEDRFFHELFVASGGNIEAALFYWLLSLDYDAEEAILKVSPLAKLSYGALRALDQKYLFALAEVVSHGGLSPEEHGSIFRCTLLESRLVLGYLAQLNLLMIQGGKNCELPVSYTFNPIFFGPVTATLQSMNILY</sequence>
<dbReference type="STRING" id="1603606.DSOUD_3053"/>
<protein>
    <submittedName>
        <fullName evidence="1">Uncharacterized protein</fullName>
    </submittedName>
</protein>
<name>A0A0M3QGD3_9BACT</name>
<dbReference type="InterPro" id="IPR027417">
    <property type="entry name" value="P-loop_NTPase"/>
</dbReference>
<dbReference type="PATRIC" id="fig|1603606.3.peg.3293"/>
<reference evidence="1 2" key="1">
    <citation type="submission" date="2015-07" db="EMBL/GenBank/DDBJ databases">
        <title>Isolation and Genomic Characterization of a Novel Halophilic Metal-Reducing Deltaproteobacterium from the Deep Subsurface.</title>
        <authorList>
            <person name="Badalamenti J.P."/>
            <person name="Summers Z.M."/>
            <person name="Gralnick J.A."/>
            <person name="Bond D.R."/>
        </authorList>
    </citation>
    <scope>NUCLEOTIDE SEQUENCE [LARGE SCALE GENOMIC DNA]</scope>
    <source>
        <strain evidence="1 2">WTL</strain>
    </source>
</reference>
<dbReference type="EMBL" id="CP010802">
    <property type="protein sequence ID" value="ALC17779.1"/>
    <property type="molecule type" value="Genomic_DNA"/>
</dbReference>
<dbReference type="Proteomes" id="UP000057158">
    <property type="component" value="Chromosome"/>
</dbReference>
<proteinExistence type="predicted"/>
<evidence type="ECO:0000313" key="1">
    <source>
        <dbReference type="EMBL" id="ALC17779.1"/>
    </source>
</evidence>
<organism evidence="1 2">
    <name type="scientific">Desulfuromonas soudanensis</name>
    <dbReference type="NCBI Taxonomy" id="1603606"/>
    <lineage>
        <taxon>Bacteria</taxon>
        <taxon>Pseudomonadati</taxon>
        <taxon>Thermodesulfobacteriota</taxon>
        <taxon>Desulfuromonadia</taxon>
        <taxon>Desulfuromonadales</taxon>
        <taxon>Desulfuromonadaceae</taxon>
        <taxon>Desulfuromonas</taxon>
    </lineage>
</organism>
<dbReference type="SUPFAM" id="SSF52540">
    <property type="entry name" value="P-loop containing nucleoside triphosphate hydrolases"/>
    <property type="match status" value="1"/>
</dbReference>
<accession>A0A0M3QGD3</accession>
<dbReference type="KEGG" id="des:DSOUD_3053"/>
<keyword evidence="2" id="KW-1185">Reference proteome</keyword>
<evidence type="ECO:0000313" key="2">
    <source>
        <dbReference type="Proteomes" id="UP000057158"/>
    </source>
</evidence>